<organism evidence="2">
    <name type="scientific">bioreactor metagenome</name>
    <dbReference type="NCBI Taxonomy" id="1076179"/>
    <lineage>
        <taxon>unclassified sequences</taxon>
        <taxon>metagenomes</taxon>
        <taxon>ecological metagenomes</taxon>
    </lineage>
</organism>
<feature type="region of interest" description="Disordered" evidence="1">
    <location>
        <begin position="25"/>
        <end position="185"/>
    </location>
</feature>
<name>A0A644U1B8_9ZZZZ</name>
<protein>
    <submittedName>
        <fullName evidence="2">Uncharacterized protein</fullName>
    </submittedName>
</protein>
<accession>A0A644U1B8</accession>
<evidence type="ECO:0000256" key="1">
    <source>
        <dbReference type="SAM" id="MobiDB-lite"/>
    </source>
</evidence>
<evidence type="ECO:0000313" key="2">
    <source>
        <dbReference type="EMBL" id="MPL73038.1"/>
    </source>
</evidence>
<gene>
    <name evidence="2" type="ORF">SDC9_18831</name>
</gene>
<dbReference type="AlphaFoldDB" id="A0A644U1B8"/>
<feature type="compositionally biased region" description="Basic and acidic residues" evidence="1">
    <location>
        <begin position="72"/>
        <end position="81"/>
    </location>
</feature>
<feature type="compositionally biased region" description="Low complexity" evidence="1">
    <location>
        <begin position="86"/>
        <end position="99"/>
    </location>
</feature>
<feature type="compositionally biased region" description="Gly residues" evidence="1">
    <location>
        <begin position="61"/>
        <end position="71"/>
    </location>
</feature>
<proteinExistence type="predicted"/>
<reference evidence="2" key="1">
    <citation type="submission" date="2019-08" db="EMBL/GenBank/DDBJ databases">
        <authorList>
            <person name="Kucharzyk K."/>
            <person name="Murdoch R.W."/>
            <person name="Higgins S."/>
            <person name="Loffler F."/>
        </authorList>
    </citation>
    <scope>NUCLEOTIDE SEQUENCE</scope>
</reference>
<feature type="compositionally biased region" description="Basic and acidic residues" evidence="1">
    <location>
        <begin position="112"/>
        <end position="128"/>
    </location>
</feature>
<feature type="compositionally biased region" description="Low complexity" evidence="1">
    <location>
        <begin position="144"/>
        <end position="164"/>
    </location>
</feature>
<feature type="compositionally biased region" description="Basic residues" evidence="1">
    <location>
        <begin position="36"/>
        <end position="46"/>
    </location>
</feature>
<comment type="caution">
    <text evidence="2">The sequence shown here is derived from an EMBL/GenBank/DDBJ whole genome shotgun (WGS) entry which is preliminary data.</text>
</comment>
<sequence length="185" mass="19460">MRSPKGVRVAAPVLDSSRTIRRIFSSTNSKGLERRGIRRSAARCRRPCPMQWRMQAQKNGGETGGKGGGGRNRSESPEGKGHGPQARPSGTPGAAPSPAIALRRPDQPGARARSESRMPRESRSRKADLLTADAPHGDRPRQRPVPGAAGRAPASSPASQAFSPTPTGPRSSGGKAASSRCWLAT</sequence>
<dbReference type="EMBL" id="VSSQ01000070">
    <property type="protein sequence ID" value="MPL73038.1"/>
    <property type="molecule type" value="Genomic_DNA"/>
</dbReference>